<organism evidence="1">
    <name type="scientific">Anguilla anguilla</name>
    <name type="common">European freshwater eel</name>
    <name type="synonym">Muraena anguilla</name>
    <dbReference type="NCBI Taxonomy" id="7936"/>
    <lineage>
        <taxon>Eukaryota</taxon>
        <taxon>Metazoa</taxon>
        <taxon>Chordata</taxon>
        <taxon>Craniata</taxon>
        <taxon>Vertebrata</taxon>
        <taxon>Euteleostomi</taxon>
        <taxon>Actinopterygii</taxon>
        <taxon>Neopterygii</taxon>
        <taxon>Teleostei</taxon>
        <taxon>Anguilliformes</taxon>
        <taxon>Anguillidae</taxon>
        <taxon>Anguilla</taxon>
    </lineage>
</organism>
<reference evidence="1" key="2">
    <citation type="journal article" date="2015" name="Fish Shellfish Immunol.">
        <title>Early steps in the European eel (Anguilla anguilla)-Vibrio vulnificus interaction in the gills: Role of the RtxA13 toxin.</title>
        <authorList>
            <person name="Callol A."/>
            <person name="Pajuelo D."/>
            <person name="Ebbesson L."/>
            <person name="Teles M."/>
            <person name="MacKenzie S."/>
            <person name="Amaro C."/>
        </authorList>
    </citation>
    <scope>NUCLEOTIDE SEQUENCE</scope>
</reference>
<evidence type="ECO:0000313" key="1">
    <source>
        <dbReference type="EMBL" id="JAG99546.1"/>
    </source>
</evidence>
<dbReference type="EMBL" id="GBXM01109030">
    <property type="protein sequence ID" value="JAG99546.1"/>
    <property type="molecule type" value="Transcribed_RNA"/>
</dbReference>
<protein>
    <submittedName>
        <fullName evidence="1">Uncharacterized protein</fullName>
    </submittedName>
</protein>
<proteinExistence type="predicted"/>
<accession>A0A0E9P5K0</accession>
<dbReference type="AlphaFoldDB" id="A0A0E9P5K0"/>
<reference evidence="1" key="1">
    <citation type="submission" date="2014-11" db="EMBL/GenBank/DDBJ databases">
        <authorList>
            <person name="Amaro Gonzalez C."/>
        </authorList>
    </citation>
    <scope>NUCLEOTIDE SEQUENCE</scope>
</reference>
<name>A0A0E9P5K0_ANGAN</name>
<sequence>MHRMILTNNKITIMTELPQYIIHWHGFGLQSTFHPF</sequence>